<evidence type="ECO:0000313" key="4">
    <source>
        <dbReference type="Proteomes" id="UP000076761"/>
    </source>
</evidence>
<organism evidence="3 4">
    <name type="scientific">Neolentinus lepideus HHB14362 ss-1</name>
    <dbReference type="NCBI Taxonomy" id="1314782"/>
    <lineage>
        <taxon>Eukaryota</taxon>
        <taxon>Fungi</taxon>
        <taxon>Dikarya</taxon>
        <taxon>Basidiomycota</taxon>
        <taxon>Agaricomycotina</taxon>
        <taxon>Agaricomycetes</taxon>
        <taxon>Gloeophyllales</taxon>
        <taxon>Gloeophyllaceae</taxon>
        <taxon>Neolentinus</taxon>
    </lineage>
</organism>
<gene>
    <name evidence="3" type="ORF">NEOLEDRAFT_1131478</name>
</gene>
<feature type="compositionally biased region" description="Basic and acidic residues" evidence="1">
    <location>
        <begin position="31"/>
        <end position="78"/>
    </location>
</feature>
<accession>A0A165TPJ3</accession>
<reference evidence="3 4" key="1">
    <citation type="journal article" date="2016" name="Mol. Biol. Evol.">
        <title>Comparative Genomics of Early-Diverging Mushroom-Forming Fungi Provides Insights into the Origins of Lignocellulose Decay Capabilities.</title>
        <authorList>
            <person name="Nagy L.G."/>
            <person name="Riley R."/>
            <person name="Tritt A."/>
            <person name="Adam C."/>
            <person name="Daum C."/>
            <person name="Floudas D."/>
            <person name="Sun H."/>
            <person name="Yadav J.S."/>
            <person name="Pangilinan J."/>
            <person name="Larsson K.H."/>
            <person name="Matsuura K."/>
            <person name="Barry K."/>
            <person name="Labutti K."/>
            <person name="Kuo R."/>
            <person name="Ohm R.A."/>
            <person name="Bhattacharya S.S."/>
            <person name="Shirouzu T."/>
            <person name="Yoshinaga Y."/>
            <person name="Martin F.M."/>
            <person name="Grigoriev I.V."/>
            <person name="Hibbett D.S."/>
        </authorList>
    </citation>
    <scope>NUCLEOTIDE SEQUENCE [LARGE SCALE GENOMIC DNA]</scope>
    <source>
        <strain evidence="3 4">HHB14362 ss-1</strain>
    </source>
</reference>
<sequence length="364" mass="40947">MAEEEDDYFSDKFLVDTNAVSTSKPKTYSQHRKEAERKARLKQEQNRMKSRKQRELESREEGLSKSLFERAKEEEAAHGKGNKALSMMMKMGFKPGQSLGKQEDDPAPEDTPGTLGRAASATPAREDSTEPSRDAMPSESMTRGLGSGAKHRTVPLPLNEWTGKQGIGTLKRGPSPTSLERLAKMAKKNEEIDQDTFRNRARTDYLERRAEGRLGPAQATCTSLDEKAGKTFNVLWLNPNHPDAFPEGLMDALADDPAVATMRRRREQDDIEARLRKQMKADALQPLSDDDSPAKPSAEEKAPLSSEELEEAIRFLSLSAPERLDTVLKYLRCEYLYCFWCGTQYDNAEDLQQNCPGEDEDDHD</sequence>
<feature type="compositionally biased region" description="Basic and acidic residues" evidence="1">
    <location>
        <begin position="124"/>
        <end position="133"/>
    </location>
</feature>
<dbReference type="Pfam" id="PF01585">
    <property type="entry name" value="G-patch"/>
    <property type="match status" value="1"/>
</dbReference>
<dbReference type="Pfam" id="PF13821">
    <property type="entry name" value="DUF4187"/>
    <property type="match status" value="1"/>
</dbReference>
<evidence type="ECO:0000259" key="2">
    <source>
        <dbReference type="PROSITE" id="PS50174"/>
    </source>
</evidence>
<dbReference type="PANTHER" id="PTHR21032">
    <property type="entry name" value="G PATCH DOMAIN-CONTAINING PROTEIN 11"/>
    <property type="match status" value="1"/>
</dbReference>
<dbReference type="PROSITE" id="PS50174">
    <property type="entry name" value="G_PATCH"/>
    <property type="match status" value="1"/>
</dbReference>
<evidence type="ECO:0000313" key="3">
    <source>
        <dbReference type="EMBL" id="KZT26980.1"/>
    </source>
</evidence>
<dbReference type="InterPro" id="IPR025239">
    <property type="entry name" value="DUF4187"/>
</dbReference>
<dbReference type="InParanoid" id="A0A165TPJ3"/>
<proteinExistence type="predicted"/>
<evidence type="ECO:0000256" key="1">
    <source>
        <dbReference type="SAM" id="MobiDB-lite"/>
    </source>
</evidence>
<name>A0A165TPJ3_9AGAM</name>
<dbReference type="SMART" id="SM01173">
    <property type="entry name" value="DUF4187"/>
    <property type="match status" value="1"/>
</dbReference>
<feature type="compositionally biased region" description="Polar residues" evidence="1">
    <location>
        <begin position="18"/>
        <end position="28"/>
    </location>
</feature>
<dbReference type="Proteomes" id="UP000076761">
    <property type="component" value="Unassembled WGS sequence"/>
</dbReference>
<dbReference type="PANTHER" id="PTHR21032:SF0">
    <property type="entry name" value="G PATCH DOMAIN-CONTAINING PROTEIN 11"/>
    <property type="match status" value="1"/>
</dbReference>
<dbReference type="EMBL" id="KV425564">
    <property type="protein sequence ID" value="KZT26980.1"/>
    <property type="molecule type" value="Genomic_DNA"/>
</dbReference>
<feature type="domain" description="G-patch" evidence="2">
    <location>
        <begin position="80"/>
        <end position="150"/>
    </location>
</feature>
<dbReference type="InterPro" id="IPR000467">
    <property type="entry name" value="G_patch_dom"/>
</dbReference>
<protein>
    <recommendedName>
        <fullName evidence="2">G-patch domain-containing protein</fullName>
    </recommendedName>
</protein>
<keyword evidence="4" id="KW-1185">Reference proteome</keyword>
<dbReference type="GO" id="GO:0003676">
    <property type="term" value="F:nucleic acid binding"/>
    <property type="evidence" value="ECO:0007669"/>
    <property type="project" value="InterPro"/>
</dbReference>
<feature type="region of interest" description="Disordered" evidence="1">
    <location>
        <begin position="279"/>
        <end position="306"/>
    </location>
</feature>
<dbReference type="STRING" id="1314782.A0A165TPJ3"/>
<feature type="region of interest" description="Disordered" evidence="1">
    <location>
        <begin position="1"/>
        <end position="178"/>
    </location>
</feature>
<dbReference type="AlphaFoldDB" id="A0A165TPJ3"/>
<dbReference type="OrthoDB" id="786951at2759"/>
<dbReference type="InterPro" id="IPR039249">
    <property type="entry name" value="GPATCH11"/>
</dbReference>
<dbReference type="GO" id="GO:0000776">
    <property type="term" value="C:kinetochore"/>
    <property type="evidence" value="ECO:0007669"/>
    <property type="project" value="TreeGrafter"/>
</dbReference>